<dbReference type="AlphaFoldDB" id="K0K6D7"/>
<evidence type="ECO:0000256" key="2">
    <source>
        <dbReference type="ARBA" id="ARBA00023157"/>
    </source>
</evidence>
<dbReference type="OrthoDB" id="4310587at2"/>
<reference evidence="5 6" key="1">
    <citation type="journal article" date="2012" name="BMC Genomics">
        <title>Complete genome sequence of Saccharothrix espanaensis DSM 44229T and comparison to the other completely sequenced Pseudonocardiaceae.</title>
        <authorList>
            <person name="Strobel T."/>
            <person name="Al-Dilaimi A."/>
            <person name="Blom J."/>
            <person name="Gessner A."/>
            <person name="Kalinowski J."/>
            <person name="Luzhetska M."/>
            <person name="Puhler A."/>
            <person name="Szczepanowski R."/>
            <person name="Bechthold A."/>
            <person name="Ruckert C."/>
        </authorList>
    </citation>
    <scope>NUCLEOTIDE SEQUENCE [LARGE SCALE GENOMIC DNA]</scope>
    <source>
        <strain evidence="6">ATCC 51144 / DSM 44229 / JCM 9112 / NBRC 15066 / NRRL 15764</strain>
    </source>
</reference>
<evidence type="ECO:0000313" key="6">
    <source>
        <dbReference type="Proteomes" id="UP000006281"/>
    </source>
</evidence>
<dbReference type="RefSeq" id="WP_015104002.1">
    <property type="nucleotide sequence ID" value="NC_019673.1"/>
</dbReference>
<name>K0K6D7_SACES</name>
<feature type="signal peptide" evidence="3">
    <location>
        <begin position="1"/>
        <end position="26"/>
    </location>
</feature>
<dbReference type="EMBL" id="HE804045">
    <property type="protein sequence ID" value="CCH33891.1"/>
    <property type="molecule type" value="Genomic_DNA"/>
</dbReference>
<dbReference type="Proteomes" id="UP000006281">
    <property type="component" value="Chromosome"/>
</dbReference>
<dbReference type="Pfam" id="PF00089">
    <property type="entry name" value="Trypsin"/>
    <property type="match status" value="1"/>
</dbReference>
<dbReference type="InterPro" id="IPR001254">
    <property type="entry name" value="Trypsin_dom"/>
</dbReference>
<keyword evidence="5" id="KW-0378">Hydrolase</keyword>
<keyword evidence="2" id="KW-1015">Disulfide bond</keyword>
<protein>
    <submittedName>
        <fullName evidence="5">Putative trypsin-like protease</fullName>
    </submittedName>
</protein>
<dbReference type="Gene3D" id="2.40.10.10">
    <property type="entry name" value="Trypsin-like serine proteases"/>
    <property type="match status" value="2"/>
</dbReference>
<evidence type="ECO:0000256" key="1">
    <source>
        <dbReference type="ARBA" id="ARBA00007664"/>
    </source>
</evidence>
<accession>K0K6D7</accession>
<dbReference type="GO" id="GO:0006508">
    <property type="term" value="P:proteolysis"/>
    <property type="evidence" value="ECO:0007669"/>
    <property type="project" value="UniProtKB-KW"/>
</dbReference>
<dbReference type="eggNOG" id="COG5640">
    <property type="taxonomic scope" value="Bacteria"/>
</dbReference>
<dbReference type="InterPro" id="IPR001314">
    <property type="entry name" value="Peptidase_S1A"/>
</dbReference>
<dbReference type="InterPro" id="IPR043504">
    <property type="entry name" value="Peptidase_S1_PA_chymotrypsin"/>
</dbReference>
<dbReference type="STRING" id="1179773.BN6_66540"/>
<organism evidence="5 6">
    <name type="scientific">Saccharothrix espanaensis (strain ATCC 51144 / DSM 44229 / JCM 9112 / NBRC 15066 / NRRL 15764)</name>
    <dbReference type="NCBI Taxonomy" id="1179773"/>
    <lineage>
        <taxon>Bacteria</taxon>
        <taxon>Bacillati</taxon>
        <taxon>Actinomycetota</taxon>
        <taxon>Actinomycetes</taxon>
        <taxon>Pseudonocardiales</taxon>
        <taxon>Pseudonocardiaceae</taxon>
        <taxon>Saccharothrix</taxon>
    </lineage>
</organism>
<dbReference type="PANTHER" id="PTHR24276">
    <property type="entry name" value="POLYSERASE-RELATED"/>
    <property type="match status" value="1"/>
</dbReference>
<dbReference type="BioCyc" id="SESP1179773:BN6_RS32070-MONOMER"/>
<dbReference type="InterPro" id="IPR009003">
    <property type="entry name" value="Peptidase_S1_PA"/>
</dbReference>
<keyword evidence="3" id="KW-0732">Signal</keyword>
<dbReference type="HOGENOM" id="CLU_006842_7_5_11"/>
<dbReference type="PRINTS" id="PR00722">
    <property type="entry name" value="CHYMOTRYPSIN"/>
</dbReference>
<evidence type="ECO:0000259" key="4">
    <source>
        <dbReference type="PROSITE" id="PS50240"/>
    </source>
</evidence>
<dbReference type="PROSITE" id="PS50240">
    <property type="entry name" value="TRYPSIN_DOM"/>
    <property type="match status" value="1"/>
</dbReference>
<dbReference type="GO" id="GO:0004252">
    <property type="term" value="F:serine-type endopeptidase activity"/>
    <property type="evidence" value="ECO:0007669"/>
    <property type="project" value="InterPro"/>
</dbReference>
<evidence type="ECO:0000256" key="3">
    <source>
        <dbReference type="SAM" id="SignalP"/>
    </source>
</evidence>
<dbReference type="KEGG" id="sesp:BN6_66540"/>
<comment type="similarity">
    <text evidence="1">Belongs to the peptidase S1 family.</text>
</comment>
<dbReference type="SUPFAM" id="SSF50494">
    <property type="entry name" value="Trypsin-like serine proteases"/>
    <property type="match status" value="1"/>
</dbReference>
<dbReference type="InterPro" id="IPR050430">
    <property type="entry name" value="Peptidase_S1"/>
</dbReference>
<gene>
    <name evidence="5" type="ordered locus">BN6_66540</name>
</gene>
<dbReference type="PATRIC" id="fig|1179773.3.peg.6708"/>
<feature type="domain" description="Peptidase S1" evidence="4">
    <location>
        <begin position="39"/>
        <end position="235"/>
    </location>
</feature>
<sequence length="236" mass="24062">MRITRLIPAIAAAALSLLTLVPSASAAPANMDGGVTPYIIGGGYATNAPWAARLFSNGRQTCSATIIAPLWILTARHCVSGGGLSFRIGSLDQTSGGTMANGVQTVTHSSDLALVKLDRSVSATYARLAASSPGAGTSVQVYGWGATSRCGSEINCQSQRLKVANVTVSGSCTDAYGGTAVCARRGDGITAGGDSGGPMMYNGQQIGVASTSDRQTTTAYTNVTRYRSWIQSVAGV</sequence>
<keyword evidence="6" id="KW-1185">Reference proteome</keyword>
<keyword evidence="5" id="KW-0645">Protease</keyword>
<feature type="chain" id="PRO_5003834117" evidence="3">
    <location>
        <begin position="27"/>
        <end position="236"/>
    </location>
</feature>
<dbReference type="PANTHER" id="PTHR24276:SF98">
    <property type="entry name" value="FI18310P1-RELATED"/>
    <property type="match status" value="1"/>
</dbReference>
<proteinExistence type="inferred from homology"/>
<evidence type="ECO:0000313" key="5">
    <source>
        <dbReference type="EMBL" id="CCH33891.1"/>
    </source>
</evidence>
<dbReference type="SMART" id="SM00020">
    <property type="entry name" value="Tryp_SPc"/>
    <property type="match status" value="1"/>
</dbReference>